<reference evidence="1" key="1">
    <citation type="submission" date="2018-06" db="EMBL/GenBank/DDBJ databases">
        <authorList>
            <person name="Zhirakovskaya E."/>
        </authorList>
    </citation>
    <scope>NUCLEOTIDE SEQUENCE</scope>
</reference>
<accession>A0A3B0V615</accession>
<organism evidence="1">
    <name type="scientific">hydrothermal vent metagenome</name>
    <dbReference type="NCBI Taxonomy" id="652676"/>
    <lineage>
        <taxon>unclassified sequences</taxon>
        <taxon>metagenomes</taxon>
        <taxon>ecological metagenomes</taxon>
    </lineage>
</organism>
<dbReference type="AlphaFoldDB" id="A0A3B0V615"/>
<name>A0A3B0V615_9ZZZZ</name>
<gene>
    <name evidence="1" type="ORF">MNBD_CPR01-256</name>
</gene>
<sequence length="81" mass="9376">MPKSFIKVVLDVFCDTYSPFIYGVGTLARATRNDKSKIQYNTRSARYVMFLFNAKKGSENVKTKSRPIYLKLILECERSVE</sequence>
<proteinExistence type="predicted"/>
<protein>
    <submittedName>
        <fullName evidence="1">Uncharacterized protein</fullName>
    </submittedName>
</protein>
<dbReference type="EMBL" id="UOEV01000031">
    <property type="protein sequence ID" value="VAW32249.1"/>
    <property type="molecule type" value="Genomic_DNA"/>
</dbReference>
<evidence type="ECO:0000313" key="1">
    <source>
        <dbReference type="EMBL" id="VAW32249.1"/>
    </source>
</evidence>